<evidence type="ECO:0000256" key="2">
    <source>
        <dbReference type="ARBA" id="ARBA00023002"/>
    </source>
</evidence>
<evidence type="ECO:0000313" key="5">
    <source>
        <dbReference type="EMBL" id="MXY95038.1"/>
    </source>
</evidence>
<dbReference type="SUPFAM" id="SSF55347">
    <property type="entry name" value="Glyceraldehyde-3-phosphate dehydrogenase-like, C-terminal domain"/>
    <property type="match status" value="1"/>
</dbReference>
<dbReference type="SUPFAM" id="SSF51735">
    <property type="entry name" value="NAD(P)-binding Rossmann-fold domains"/>
    <property type="match status" value="1"/>
</dbReference>
<dbReference type="GO" id="GO:0000166">
    <property type="term" value="F:nucleotide binding"/>
    <property type="evidence" value="ECO:0007669"/>
    <property type="project" value="InterPro"/>
</dbReference>
<dbReference type="Gene3D" id="3.40.50.720">
    <property type="entry name" value="NAD(P)-binding Rossmann-like Domain"/>
    <property type="match status" value="1"/>
</dbReference>
<dbReference type="EMBL" id="VXRG01000132">
    <property type="protein sequence ID" value="MXY95038.1"/>
    <property type="molecule type" value="Genomic_DNA"/>
</dbReference>
<dbReference type="GO" id="GO:0016491">
    <property type="term" value="F:oxidoreductase activity"/>
    <property type="evidence" value="ECO:0007669"/>
    <property type="project" value="UniProtKB-KW"/>
</dbReference>
<dbReference type="Gene3D" id="3.30.360.10">
    <property type="entry name" value="Dihydrodipicolinate Reductase, domain 2"/>
    <property type="match status" value="1"/>
</dbReference>
<reference evidence="5" key="1">
    <citation type="submission" date="2019-09" db="EMBL/GenBank/DDBJ databases">
        <title>Characterisation of the sponge microbiome using genome-centric metagenomics.</title>
        <authorList>
            <person name="Engelberts J.P."/>
            <person name="Robbins S.J."/>
            <person name="De Goeij J.M."/>
            <person name="Aranda M."/>
            <person name="Bell S.C."/>
            <person name="Webster N.S."/>
        </authorList>
    </citation>
    <scope>NUCLEOTIDE SEQUENCE</scope>
    <source>
        <strain evidence="5">SB0664_bin_27</strain>
    </source>
</reference>
<dbReference type="PANTHER" id="PTHR43818:SF11">
    <property type="entry name" value="BCDNA.GH03377"/>
    <property type="match status" value="1"/>
</dbReference>
<dbReference type="AlphaFoldDB" id="A0A6B0Z064"/>
<dbReference type="InterPro" id="IPR036291">
    <property type="entry name" value="NAD(P)-bd_dom_sf"/>
</dbReference>
<feature type="domain" description="Gfo/Idh/MocA-like oxidoreductase C-terminal" evidence="4">
    <location>
        <begin position="141"/>
        <end position="337"/>
    </location>
</feature>
<dbReference type="InterPro" id="IPR004104">
    <property type="entry name" value="Gfo/Idh/MocA-like_OxRdtase_C"/>
</dbReference>
<evidence type="ECO:0000259" key="4">
    <source>
        <dbReference type="Pfam" id="PF02894"/>
    </source>
</evidence>
<gene>
    <name evidence="5" type="ORF">F4Y42_16480</name>
</gene>
<evidence type="ECO:0000256" key="1">
    <source>
        <dbReference type="ARBA" id="ARBA00010928"/>
    </source>
</evidence>
<dbReference type="Pfam" id="PF02894">
    <property type="entry name" value="GFO_IDH_MocA_C"/>
    <property type="match status" value="1"/>
</dbReference>
<dbReference type="InterPro" id="IPR000683">
    <property type="entry name" value="Gfo/Idh/MocA-like_OxRdtase_N"/>
</dbReference>
<dbReference type="Pfam" id="PF01408">
    <property type="entry name" value="GFO_IDH_MocA"/>
    <property type="match status" value="1"/>
</dbReference>
<name>A0A6B0Z064_9CHLR</name>
<proteinExistence type="inferred from homology"/>
<accession>A0A6B0Z064</accession>
<comment type="similarity">
    <text evidence="1">Belongs to the Gfo/Idh/MocA family.</text>
</comment>
<dbReference type="InterPro" id="IPR050463">
    <property type="entry name" value="Gfo/Idh/MocA_oxidrdct_glycsds"/>
</dbReference>
<protein>
    <submittedName>
        <fullName evidence="5">Gfo/Idh/MocA family oxidoreductase</fullName>
    </submittedName>
</protein>
<keyword evidence="2" id="KW-0560">Oxidoreductase</keyword>
<dbReference type="PANTHER" id="PTHR43818">
    <property type="entry name" value="BCDNA.GH03377"/>
    <property type="match status" value="1"/>
</dbReference>
<organism evidence="5">
    <name type="scientific">Caldilineaceae bacterium SB0664_bin_27</name>
    <dbReference type="NCBI Taxonomy" id="2605260"/>
    <lineage>
        <taxon>Bacteria</taxon>
        <taxon>Bacillati</taxon>
        <taxon>Chloroflexota</taxon>
        <taxon>Caldilineae</taxon>
        <taxon>Caldilineales</taxon>
        <taxon>Caldilineaceae</taxon>
    </lineage>
</organism>
<comment type="caution">
    <text evidence="5">The sequence shown here is derived from an EMBL/GenBank/DDBJ whole genome shotgun (WGS) entry which is preliminary data.</text>
</comment>
<feature type="domain" description="Gfo/Idh/MocA-like oxidoreductase N-terminal" evidence="3">
    <location>
        <begin position="10"/>
        <end position="127"/>
    </location>
</feature>
<evidence type="ECO:0000259" key="3">
    <source>
        <dbReference type="Pfam" id="PF01408"/>
    </source>
</evidence>
<sequence>MLGRRIGKEIGVGVIGLGMGANMLAINQDPTSSLQVRALCDSDTERMERLGQEHGIPHLTTDYQELALQPDVDVVGIYSPDHLHMAHIEAAVAAGKHIICTKPMVVSLEEARRVVQLVQRAGVKFLTGQTSRFRPNFMAAKKLFDDGDLGRPLCAEAHYVHDMRPVMDRTAWRHEHPQDWLYGGACHPIDLLRWFLGDVEEVFTYASCSHMDDRYPADKHDNFLINLRFRSGVIARIMAVYGLVEAPVPQLGLSIFGDKGSFVNDQFVFDKLEGQPEMRLEFRREAGHGQEVIRYMRHFETCLREDKRPLIDEVAGAKVVATASACWESIRTGLPAKVAEVT</sequence>